<evidence type="ECO:0000313" key="2">
    <source>
        <dbReference type="Proteomes" id="UP000014018"/>
    </source>
</evidence>
<reference evidence="1 2" key="1">
    <citation type="submission" date="2012-12" db="EMBL/GenBank/DDBJ databases">
        <title>The Genome Sequence of Bacillus cereus VD133.</title>
        <authorList>
            <consortium name="The Broad Institute Genome Sequencing Platform"/>
            <consortium name="The Broad Institute Genome Sequencing Center for Infectious Disease"/>
            <person name="Feldgarden M."/>
            <person name="Van der Auwera G.A."/>
            <person name="Mahillon J."/>
            <person name="Duprez V."/>
            <person name="Timmery S."/>
            <person name="Mattelet C."/>
            <person name="Dierick K."/>
            <person name="Sun M."/>
            <person name="Yu Z."/>
            <person name="Zhu L."/>
            <person name="Hu X."/>
            <person name="Shank E.B."/>
            <person name="Swiecicka I."/>
            <person name="Hansen B.M."/>
            <person name="Andrup L."/>
            <person name="Walker B."/>
            <person name="Young S.K."/>
            <person name="Zeng Q."/>
            <person name="Gargeya S."/>
            <person name="Fitzgerald M."/>
            <person name="Haas B."/>
            <person name="Abouelleil A."/>
            <person name="Alvarado L."/>
            <person name="Arachchi H.M."/>
            <person name="Berlin A.M."/>
            <person name="Chapman S.B."/>
            <person name="Dewar J."/>
            <person name="Goldberg J."/>
            <person name="Griggs A."/>
            <person name="Gujja S."/>
            <person name="Hansen M."/>
            <person name="Howarth C."/>
            <person name="Imamovic A."/>
            <person name="Larimer J."/>
            <person name="McCowan C."/>
            <person name="Murphy C."/>
            <person name="Neiman D."/>
            <person name="Pearson M."/>
            <person name="Priest M."/>
            <person name="Roberts A."/>
            <person name="Saif S."/>
            <person name="Shea T."/>
            <person name="Sisk P."/>
            <person name="Sykes S."/>
            <person name="Wortman J."/>
            <person name="Nusbaum C."/>
            <person name="Birren B."/>
        </authorList>
    </citation>
    <scope>NUCLEOTIDE SEQUENCE [LARGE SCALE GENOMIC DNA]</scope>
    <source>
        <strain evidence="1 2">VD133</strain>
    </source>
</reference>
<dbReference type="Proteomes" id="UP000014018">
    <property type="component" value="Unassembled WGS sequence"/>
</dbReference>
<dbReference type="EMBL" id="AHFB01000003">
    <property type="protein sequence ID" value="EOO41470.1"/>
    <property type="molecule type" value="Genomic_DNA"/>
</dbReference>
<comment type="caution">
    <text evidence="1">The sequence shown here is derived from an EMBL/GenBank/DDBJ whole genome shotgun (WGS) entry which is preliminary data.</text>
</comment>
<dbReference type="RefSeq" id="WP_016109471.1">
    <property type="nucleotide sequence ID" value="NZ_KB976173.1"/>
</dbReference>
<organism evidence="1 2">
    <name type="scientific">Bacillus cereus VD133</name>
    <dbReference type="NCBI Taxonomy" id="1053233"/>
    <lineage>
        <taxon>Bacteria</taxon>
        <taxon>Bacillati</taxon>
        <taxon>Bacillota</taxon>
        <taxon>Bacilli</taxon>
        <taxon>Bacillales</taxon>
        <taxon>Bacillaceae</taxon>
        <taxon>Bacillus</taxon>
        <taxon>Bacillus cereus group</taxon>
    </lineage>
</organism>
<protein>
    <submittedName>
        <fullName evidence="1">Uncharacterized protein</fullName>
    </submittedName>
</protein>
<evidence type="ECO:0000313" key="1">
    <source>
        <dbReference type="EMBL" id="EOO41470.1"/>
    </source>
</evidence>
<dbReference type="AlphaFoldDB" id="A0A9W5PWI7"/>
<accession>A0A9W5PWI7</accession>
<sequence length="213" mass="24972">MNKKELKLKLLQGLGEALKENGYKTRITQQDLVKKFDKGKIGIHLAFINHLEDFDVTVDVGIRFDELENMKNQWADGLTIREKKETYTIGVDLGNLVYREQKRWRVEKEEDILPVTMDILKEVKEYFIPYIDKYVDMENVFDLCVRDDDDDEAGLIGTIFDGTRAQNAIGLALLLNKEEILEQIIEKKREYLKTRDKFELELFENFLSNMNLG</sequence>
<gene>
    <name evidence="1" type="ORF">IIU_00486</name>
</gene>
<name>A0A9W5PWI7_BACCE</name>
<proteinExistence type="predicted"/>